<evidence type="ECO:0008006" key="4">
    <source>
        <dbReference type="Google" id="ProtNLM"/>
    </source>
</evidence>
<comment type="caution">
    <text evidence="2">The sequence shown here is derived from an EMBL/GenBank/DDBJ whole genome shotgun (WGS) entry which is preliminary data.</text>
</comment>
<evidence type="ECO:0000313" key="2">
    <source>
        <dbReference type="EMBL" id="MFA9190026.1"/>
    </source>
</evidence>
<sequence length="174" mass="20375">MKKIITLFAVVVGLFAFSSCTTTDDNFQEDFDTYPYAFEIKNVDLGRVADNEYNLRSTFQFEINDNLRDDETVLIYRLTSTINSNTPVWQLIPRTIYFNNGDLVDYFFDFSKVDFFITARANFNLLNRREYIDDQTFRIVLIPSDLAATMDTNNYLEVMNTLKLSENQVKKVKL</sequence>
<keyword evidence="3" id="KW-1185">Reference proteome</keyword>
<dbReference type="RefSeq" id="WP_373405054.1">
    <property type="nucleotide sequence ID" value="NZ_JBCFQL010000001.1"/>
</dbReference>
<evidence type="ECO:0000256" key="1">
    <source>
        <dbReference type="SAM" id="SignalP"/>
    </source>
</evidence>
<keyword evidence="1" id="KW-0732">Signal</keyword>
<evidence type="ECO:0000313" key="3">
    <source>
        <dbReference type="Proteomes" id="UP001574169"/>
    </source>
</evidence>
<proteinExistence type="predicted"/>
<organism evidence="2 3">
    <name type="scientific">Flavobacterium zubiriense</name>
    <dbReference type="NCBI Taxonomy" id="3138075"/>
    <lineage>
        <taxon>Bacteria</taxon>
        <taxon>Pseudomonadati</taxon>
        <taxon>Bacteroidota</taxon>
        <taxon>Flavobacteriia</taxon>
        <taxon>Flavobacteriales</taxon>
        <taxon>Flavobacteriaceae</taxon>
        <taxon>Flavobacterium</taxon>
    </lineage>
</organism>
<feature type="chain" id="PRO_5045415337" description="Lipoprotein" evidence="1">
    <location>
        <begin position="24"/>
        <end position="174"/>
    </location>
</feature>
<name>A0ABV4T7K1_9FLAO</name>
<protein>
    <recommendedName>
        <fullName evidence="4">Lipoprotein</fullName>
    </recommendedName>
</protein>
<gene>
    <name evidence="2" type="ORF">AAGV28_01480</name>
</gene>
<dbReference type="EMBL" id="JBCFQL010000001">
    <property type="protein sequence ID" value="MFA9190026.1"/>
    <property type="molecule type" value="Genomic_DNA"/>
</dbReference>
<accession>A0ABV4T7K1</accession>
<dbReference type="PROSITE" id="PS51257">
    <property type="entry name" value="PROKAR_LIPOPROTEIN"/>
    <property type="match status" value="1"/>
</dbReference>
<reference evidence="2 3" key="1">
    <citation type="submission" date="2024-04" db="EMBL/GenBank/DDBJ databases">
        <title>New Clade of Flavobacterium.</title>
        <authorList>
            <person name="Matos L."/>
            <person name="Proenca D.N."/>
            <person name="Fransisco R.M."/>
            <person name="Chung A.P."/>
            <person name="Maccario L."/>
            <person name="Sorensen S.J."/>
            <person name="Morais P.V."/>
        </authorList>
    </citation>
    <scope>NUCLEOTIDE SEQUENCE [LARGE SCALE GENOMIC DNA]</scope>
    <source>
        <strain evidence="2 3">FZUC8N2.13</strain>
    </source>
</reference>
<feature type="signal peptide" evidence="1">
    <location>
        <begin position="1"/>
        <end position="23"/>
    </location>
</feature>
<dbReference type="Proteomes" id="UP001574169">
    <property type="component" value="Unassembled WGS sequence"/>
</dbReference>